<keyword evidence="9" id="KW-0812">Transmembrane</keyword>
<dbReference type="GO" id="GO:0005524">
    <property type="term" value="F:ATP binding"/>
    <property type="evidence" value="ECO:0007669"/>
    <property type="project" value="UniProtKB-KW"/>
</dbReference>
<proteinExistence type="predicted"/>
<evidence type="ECO:0000256" key="6">
    <source>
        <dbReference type="ARBA" id="ARBA00022777"/>
    </source>
</evidence>
<evidence type="ECO:0000313" key="12">
    <source>
        <dbReference type="Proteomes" id="UP000198661"/>
    </source>
</evidence>
<dbReference type="Gene3D" id="1.20.5.1930">
    <property type="match status" value="1"/>
</dbReference>
<dbReference type="GO" id="GO:0000155">
    <property type="term" value="F:phosphorelay sensor kinase activity"/>
    <property type="evidence" value="ECO:0007669"/>
    <property type="project" value="InterPro"/>
</dbReference>
<dbReference type="GO" id="GO:0016020">
    <property type="term" value="C:membrane"/>
    <property type="evidence" value="ECO:0007669"/>
    <property type="project" value="InterPro"/>
</dbReference>
<organism evidence="11 12">
    <name type="scientific">Planifilum fulgidum</name>
    <dbReference type="NCBI Taxonomy" id="201973"/>
    <lineage>
        <taxon>Bacteria</taxon>
        <taxon>Bacillati</taxon>
        <taxon>Bacillota</taxon>
        <taxon>Bacilli</taxon>
        <taxon>Bacillales</taxon>
        <taxon>Thermoactinomycetaceae</taxon>
        <taxon>Planifilum</taxon>
    </lineage>
</organism>
<sequence length="397" mass="44624">MGREIAGFLIRIGAQVFLWIGLWTSEAENAESRPWLLAACALYFSFYFLTPLFSRGRWLLIGSALAAASAQRWFTSGESVIPFLLYYLLLLECLFAADDRDKTPAASGVALASLLPYAGQTQALPLTFHLFLLCLLAFAGIKGSEWRRTAEERREMYVGLAGEYRRLKRRAYEGEQNARIEERNRIARDMHDSVGHHLTALLIQIEVLRQQSGRDENRLALIKALAKKSLEEIRTAVRTLHEKEIQGLSSVIHLIRRLETDSQIRVNFTAKQGALSVPLSADKCVAIYRGIQEGLTNAMRHSFAREVDVSLDLPGGKSIRFEVSNRIREAKPYREGFGLKALRERVEQVGGRVEIVPSRERFTVRGIIPLDEKEDIHAQRIAGGRSALGAPGIEDDH</sequence>
<feature type="transmembrane region" description="Helical" evidence="9">
    <location>
        <begin position="80"/>
        <end position="97"/>
    </location>
</feature>
<dbReference type="Proteomes" id="UP000198661">
    <property type="component" value="Unassembled WGS sequence"/>
</dbReference>
<keyword evidence="12" id="KW-1185">Reference proteome</keyword>
<keyword evidence="9" id="KW-1133">Transmembrane helix</keyword>
<evidence type="ECO:0000313" key="11">
    <source>
        <dbReference type="EMBL" id="SFG33702.1"/>
    </source>
</evidence>
<keyword evidence="8" id="KW-0902">Two-component regulatory system</keyword>
<keyword evidence="9" id="KW-0472">Membrane</keyword>
<keyword evidence="7" id="KW-0067">ATP-binding</keyword>
<dbReference type="CDD" id="cd16917">
    <property type="entry name" value="HATPase_UhpB-NarQ-NarX-like"/>
    <property type="match status" value="1"/>
</dbReference>
<evidence type="ECO:0000256" key="9">
    <source>
        <dbReference type="SAM" id="Phobius"/>
    </source>
</evidence>
<feature type="domain" description="Signal transduction histidine kinase subgroup 3 dimerisation and phosphoacceptor" evidence="10">
    <location>
        <begin position="182"/>
        <end position="243"/>
    </location>
</feature>
<evidence type="ECO:0000256" key="8">
    <source>
        <dbReference type="ARBA" id="ARBA00023012"/>
    </source>
</evidence>
<name>A0A1I2QZH4_9BACL</name>
<dbReference type="Gene3D" id="3.30.565.10">
    <property type="entry name" value="Histidine kinase-like ATPase, C-terminal domain"/>
    <property type="match status" value="1"/>
</dbReference>
<keyword evidence="5" id="KW-0547">Nucleotide-binding</keyword>
<dbReference type="PANTHER" id="PTHR24421:SF10">
    <property type="entry name" value="NITRATE_NITRITE SENSOR PROTEIN NARQ"/>
    <property type="match status" value="1"/>
</dbReference>
<evidence type="ECO:0000256" key="1">
    <source>
        <dbReference type="ARBA" id="ARBA00000085"/>
    </source>
</evidence>
<protein>
    <recommendedName>
        <fullName evidence="2">histidine kinase</fullName>
        <ecNumber evidence="2">2.7.13.3</ecNumber>
    </recommendedName>
</protein>
<comment type="catalytic activity">
    <reaction evidence="1">
        <text>ATP + protein L-histidine = ADP + protein N-phospho-L-histidine.</text>
        <dbReference type="EC" id="2.7.13.3"/>
    </reaction>
</comment>
<dbReference type="OrthoDB" id="199946at2"/>
<evidence type="ECO:0000256" key="5">
    <source>
        <dbReference type="ARBA" id="ARBA00022741"/>
    </source>
</evidence>
<keyword evidence="3" id="KW-0597">Phosphoprotein</keyword>
<accession>A0A1I2QZH4</accession>
<keyword evidence="6 11" id="KW-0418">Kinase</keyword>
<feature type="transmembrane region" description="Helical" evidence="9">
    <location>
        <begin position="5"/>
        <end position="23"/>
    </location>
</feature>
<evidence type="ECO:0000256" key="4">
    <source>
        <dbReference type="ARBA" id="ARBA00022679"/>
    </source>
</evidence>
<dbReference type="EC" id="2.7.13.3" evidence="2"/>
<dbReference type="EMBL" id="FOOK01000027">
    <property type="protein sequence ID" value="SFG33702.1"/>
    <property type="molecule type" value="Genomic_DNA"/>
</dbReference>
<feature type="transmembrane region" description="Helical" evidence="9">
    <location>
        <begin position="126"/>
        <end position="144"/>
    </location>
</feature>
<evidence type="ECO:0000256" key="2">
    <source>
        <dbReference type="ARBA" id="ARBA00012438"/>
    </source>
</evidence>
<evidence type="ECO:0000256" key="7">
    <source>
        <dbReference type="ARBA" id="ARBA00022840"/>
    </source>
</evidence>
<dbReference type="InterPro" id="IPR011712">
    <property type="entry name" value="Sig_transdc_His_kin_sub3_dim/P"/>
</dbReference>
<reference evidence="11 12" key="1">
    <citation type="submission" date="2016-10" db="EMBL/GenBank/DDBJ databases">
        <authorList>
            <person name="de Groot N.N."/>
        </authorList>
    </citation>
    <scope>NUCLEOTIDE SEQUENCE [LARGE SCALE GENOMIC DNA]</scope>
    <source>
        <strain evidence="11 12">DSM 44945</strain>
    </source>
</reference>
<dbReference type="AlphaFoldDB" id="A0A1I2QZH4"/>
<gene>
    <name evidence="11" type="ORF">SAMN04488025_1279</name>
</gene>
<feature type="transmembrane region" description="Helical" evidence="9">
    <location>
        <begin position="35"/>
        <end position="53"/>
    </location>
</feature>
<evidence type="ECO:0000256" key="3">
    <source>
        <dbReference type="ARBA" id="ARBA00022553"/>
    </source>
</evidence>
<dbReference type="STRING" id="201973.SAMN04488025_1279"/>
<evidence type="ECO:0000259" key="10">
    <source>
        <dbReference type="Pfam" id="PF07730"/>
    </source>
</evidence>
<dbReference type="GO" id="GO:0046983">
    <property type="term" value="F:protein dimerization activity"/>
    <property type="evidence" value="ECO:0007669"/>
    <property type="project" value="InterPro"/>
</dbReference>
<dbReference type="Pfam" id="PF07730">
    <property type="entry name" value="HisKA_3"/>
    <property type="match status" value="1"/>
</dbReference>
<dbReference type="RefSeq" id="WP_092039911.1">
    <property type="nucleotide sequence ID" value="NZ_FOOK01000027.1"/>
</dbReference>
<keyword evidence="4" id="KW-0808">Transferase</keyword>
<dbReference type="InterPro" id="IPR036890">
    <property type="entry name" value="HATPase_C_sf"/>
</dbReference>
<dbReference type="PANTHER" id="PTHR24421">
    <property type="entry name" value="NITRATE/NITRITE SENSOR PROTEIN NARX-RELATED"/>
    <property type="match status" value="1"/>
</dbReference>
<dbReference type="InterPro" id="IPR050482">
    <property type="entry name" value="Sensor_HK_TwoCompSys"/>
</dbReference>
<dbReference type="SUPFAM" id="SSF55874">
    <property type="entry name" value="ATPase domain of HSP90 chaperone/DNA topoisomerase II/histidine kinase"/>
    <property type="match status" value="1"/>
</dbReference>